<keyword evidence="3" id="KW-1185">Reference proteome</keyword>
<feature type="compositionally biased region" description="Basic residues" evidence="1">
    <location>
        <begin position="162"/>
        <end position="175"/>
    </location>
</feature>
<feature type="compositionally biased region" description="Low complexity" evidence="1">
    <location>
        <begin position="191"/>
        <end position="209"/>
    </location>
</feature>
<gene>
    <name evidence="2" type="ORF">CCMP2556_LOCUS499</name>
</gene>
<feature type="compositionally biased region" description="Acidic residues" evidence="1">
    <location>
        <begin position="244"/>
        <end position="254"/>
    </location>
</feature>
<proteinExistence type="predicted"/>
<comment type="caution">
    <text evidence="2">The sequence shown here is derived from an EMBL/GenBank/DDBJ whole genome shotgun (WGS) entry which is preliminary data.</text>
</comment>
<accession>A0ABP0H8P0</accession>
<evidence type="ECO:0000256" key="1">
    <source>
        <dbReference type="SAM" id="MobiDB-lite"/>
    </source>
</evidence>
<dbReference type="EMBL" id="CAXAMN010000114">
    <property type="protein sequence ID" value="CAK8986415.1"/>
    <property type="molecule type" value="Genomic_DNA"/>
</dbReference>
<protein>
    <submittedName>
        <fullName evidence="2">Uncharacterized protein</fullName>
    </submittedName>
</protein>
<feature type="compositionally biased region" description="Pro residues" evidence="1">
    <location>
        <begin position="210"/>
        <end position="225"/>
    </location>
</feature>
<evidence type="ECO:0000313" key="3">
    <source>
        <dbReference type="Proteomes" id="UP001642484"/>
    </source>
</evidence>
<feature type="region of interest" description="Disordered" evidence="1">
    <location>
        <begin position="150"/>
        <end position="254"/>
    </location>
</feature>
<organism evidence="2 3">
    <name type="scientific">Durusdinium trenchii</name>
    <dbReference type="NCBI Taxonomy" id="1381693"/>
    <lineage>
        <taxon>Eukaryota</taxon>
        <taxon>Sar</taxon>
        <taxon>Alveolata</taxon>
        <taxon>Dinophyceae</taxon>
        <taxon>Suessiales</taxon>
        <taxon>Symbiodiniaceae</taxon>
        <taxon>Durusdinium</taxon>
    </lineage>
</organism>
<sequence>MGAVETKIPQFFTRAVDTMPLPGDELSFALGKETARASGCILEYVGNVAYMAGTLEERLRARDYLTWLTWQRTGSVTIETAGRNDVREMEVPEEMRGMIKAASLREVEKESGTFCFFQGDSNSEILLICGHREEGRAYAEELLMDIIMKGSVQRPTPQRAQKAPRQRRPRPRRQRIFPEPQNSSSEESESEASSTGSGQSSLVYESAPPARRPPPPSTTPPPPPRAKGWVTGPRIRQWASQDNSDSDDEIVPYW</sequence>
<reference evidence="2 3" key="1">
    <citation type="submission" date="2024-02" db="EMBL/GenBank/DDBJ databases">
        <authorList>
            <person name="Chen Y."/>
            <person name="Shah S."/>
            <person name="Dougan E. K."/>
            <person name="Thang M."/>
            <person name="Chan C."/>
        </authorList>
    </citation>
    <scope>NUCLEOTIDE SEQUENCE [LARGE SCALE GENOMIC DNA]</scope>
</reference>
<name>A0ABP0H8P0_9DINO</name>
<evidence type="ECO:0000313" key="2">
    <source>
        <dbReference type="EMBL" id="CAK8986415.1"/>
    </source>
</evidence>
<dbReference type="Proteomes" id="UP001642484">
    <property type="component" value="Unassembled WGS sequence"/>
</dbReference>